<dbReference type="InterPro" id="IPR050708">
    <property type="entry name" value="T6SS_VgrG/RHS"/>
</dbReference>
<dbReference type="Gene3D" id="2.180.10.10">
    <property type="entry name" value="RHS repeat-associated core"/>
    <property type="match status" value="1"/>
</dbReference>
<dbReference type="Pfam" id="PF25023">
    <property type="entry name" value="TEN_YD-shell"/>
    <property type="match status" value="1"/>
</dbReference>
<organism evidence="4 5">
    <name type="scientific">Epicoccum nigrum</name>
    <name type="common">Soil fungus</name>
    <name type="synonym">Epicoccum purpurascens</name>
    <dbReference type="NCBI Taxonomy" id="105696"/>
    <lineage>
        <taxon>Eukaryota</taxon>
        <taxon>Fungi</taxon>
        <taxon>Dikarya</taxon>
        <taxon>Ascomycota</taxon>
        <taxon>Pezizomycotina</taxon>
        <taxon>Dothideomycetes</taxon>
        <taxon>Pleosporomycetidae</taxon>
        <taxon>Pleosporales</taxon>
        <taxon>Pleosporineae</taxon>
        <taxon>Didymellaceae</taxon>
        <taxon>Epicoccum</taxon>
    </lineage>
</organism>
<dbReference type="PANTHER" id="PTHR32305:SF15">
    <property type="entry name" value="PROTEIN RHSA-RELATED"/>
    <property type="match status" value="1"/>
</dbReference>
<evidence type="ECO:0000313" key="4">
    <source>
        <dbReference type="EMBL" id="OSS53057.1"/>
    </source>
</evidence>
<feature type="transmembrane region" description="Helical" evidence="2">
    <location>
        <begin position="270"/>
        <end position="296"/>
    </location>
</feature>
<dbReference type="AlphaFoldDB" id="A0A1Y2MC41"/>
<dbReference type="InParanoid" id="A0A1Y2MC41"/>
<keyword evidence="2" id="KW-1133">Transmembrane helix</keyword>
<feature type="transmembrane region" description="Helical" evidence="2">
    <location>
        <begin position="308"/>
        <end position="332"/>
    </location>
</feature>
<keyword evidence="1" id="KW-0677">Repeat</keyword>
<gene>
    <name evidence="4" type="ORF">B5807_03074</name>
</gene>
<sequence>MTSYDGFGRPSLEVAQDSAGVVLLETNYKYNSRSQIEYQRSKSALAMAKTYSYDANSNVIAVETNGEAKLLTYNEIDQRTNGSFRYDANSRMMQDNEGQTFTYDERDRLLSVTSVPQDASAEFSYLSDNRLARRIGSGGHILKFYHDDNFINAIYTSEHGSKTECSKTSLARNASSGIVAYKDENAYGMRHNLKASNNPLADFGFTQGFTDRLSGLVHLGSRFYNPKQMSFLTMDSVYTENRYAYCESDPVNRIDPTGHSWVDWLFAPSVGAFTTLVGTALANSLFTAALGAAALVANVTLTAVTGGAWAVAMAVAAGAAGAVGGALGSLASNYISDKWRDRQVSGSDYIWGAIAGATIGGITADLTSYGNITAGADRALFAHSAKLGALVGALDGGLKEVAAQRIRGENFTLGSVGRIGLAAASGAASGRVSNDGDRYLGPST</sequence>
<keyword evidence="2" id="KW-0812">Transmembrane</keyword>
<keyword evidence="5" id="KW-1185">Reference proteome</keyword>
<dbReference type="InterPro" id="IPR022385">
    <property type="entry name" value="Rhs_assc_core"/>
</dbReference>
<protein>
    <recommendedName>
        <fullName evidence="3">Teneurin-like YD-shell domain-containing protein</fullName>
    </recommendedName>
</protein>
<dbReference type="Proteomes" id="UP000193240">
    <property type="component" value="Unassembled WGS sequence"/>
</dbReference>
<dbReference type="NCBIfam" id="TIGR03696">
    <property type="entry name" value="Rhs_assc_core"/>
    <property type="match status" value="1"/>
</dbReference>
<dbReference type="STRING" id="105696.A0A1Y2MC41"/>
<evidence type="ECO:0000259" key="3">
    <source>
        <dbReference type="Pfam" id="PF25023"/>
    </source>
</evidence>
<evidence type="ECO:0000256" key="1">
    <source>
        <dbReference type="ARBA" id="ARBA00022737"/>
    </source>
</evidence>
<accession>A0A1Y2MC41</accession>
<dbReference type="InterPro" id="IPR056823">
    <property type="entry name" value="TEN-like_YD-shell"/>
</dbReference>
<reference evidence="4 5" key="1">
    <citation type="journal article" date="2017" name="Genome Announc.">
        <title>Genome sequence of the saprophytic ascomycete Epicoccum nigrum ICMP 19927 strain isolated from New Zealand.</title>
        <authorList>
            <person name="Fokin M."/>
            <person name="Fleetwood D."/>
            <person name="Weir B.S."/>
            <person name="Villas-Boas S.G."/>
        </authorList>
    </citation>
    <scope>NUCLEOTIDE SEQUENCE [LARGE SCALE GENOMIC DNA]</scope>
    <source>
        <strain evidence="4 5">ICMP 19927</strain>
    </source>
</reference>
<name>A0A1Y2MC41_EPING</name>
<dbReference type="EMBL" id="KZ107839">
    <property type="protein sequence ID" value="OSS53057.1"/>
    <property type="molecule type" value="Genomic_DNA"/>
</dbReference>
<evidence type="ECO:0000313" key="5">
    <source>
        <dbReference type="Proteomes" id="UP000193240"/>
    </source>
</evidence>
<evidence type="ECO:0000256" key="2">
    <source>
        <dbReference type="SAM" id="Phobius"/>
    </source>
</evidence>
<feature type="domain" description="Teneurin-like YD-shell" evidence="3">
    <location>
        <begin position="25"/>
        <end position="161"/>
    </location>
</feature>
<keyword evidence="2" id="KW-0472">Membrane</keyword>
<dbReference type="PANTHER" id="PTHR32305">
    <property type="match status" value="1"/>
</dbReference>
<proteinExistence type="predicted"/>